<accession>A0A931DYC8</accession>
<gene>
    <name evidence="1" type="ORF">IW254_001581</name>
</gene>
<name>A0A931DYC8_9CORY</name>
<protein>
    <submittedName>
        <fullName evidence="1">Uncharacterized protein</fullName>
    </submittedName>
</protein>
<dbReference type="AlphaFoldDB" id="A0A931DYC8"/>
<keyword evidence="2" id="KW-1185">Reference proteome</keyword>
<proteinExistence type="predicted"/>
<evidence type="ECO:0000313" key="1">
    <source>
        <dbReference type="EMBL" id="MBG6122612.1"/>
    </source>
</evidence>
<dbReference type="Proteomes" id="UP000658613">
    <property type="component" value="Unassembled WGS sequence"/>
</dbReference>
<sequence>MQIASFTIHYTPSEDDYYYDNDEVWAAYYDLYPDEDVDFETFIEDNPEFGTYTGESFPVGIITFDPSDGKRVTKLLDPYSIEAPEWYSDYIACDIEEIIDEFFKSDGPGLFDEEGRCCPTWDIELTVNRPLSAANFEAALDRLMDTFVTRALNHEHRLYETFTLDFRTNIKKDEHLPIAVFAYCAPTGEFSAEWLIDDNPFAPPKLNRAQRKHIQRQTDEFMANMTAENIQIAFNNIRRPQFGIYRVDSYPALSSGQAVDMALADLKELWSTRKAA</sequence>
<dbReference type="RefSeq" id="WP_196824976.1">
    <property type="nucleotide sequence ID" value="NZ_CP046980.1"/>
</dbReference>
<comment type="caution">
    <text evidence="1">The sequence shown here is derived from an EMBL/GenBank/DDBJ whole genome shotgun (WGS) entry which is preliminary data.</text>
</comment>
<evidence type="ECO:0000313" key="2">
    <source>
        <dbReference type="Proteomes" id="UP000658613"/>
    </source>
</evidence>
<reference evidence="1" key="1">
    <citation type="submission" date="2020-11" db="EMBL/GenBank/DDBJ databases">
        <title>Sequencing the genomes of 1000 actinobacteria strains.</title>
        <authorList>
            <person name="Klenk H.-P."/>
        </authorList>
    </citation>
    <scope>NUCLEOTIDE SEQUENCE</scope>
    <source>
        <strain evidence="1">DSM 45632</strain>
    </source>
</reference>
<organism evidence="1 2">
    <name type="scientific">Corynebacterium aquatimens</name>
    <dbReference type="NCBI Taxonomy" id="1190508"/>
    <lineage>
        <taxon>Bacteria</taxon>
        <taxon>Bacillati</taxon>
        <taxon>Actinomycetota</taxon>
        <taxon>Actinomycetes</taxon>
        <taxon>Mycobacteriales</taxon>
        <taxon>Corynebacteriaceae</taxon>
        <taxon>Corynebacterium</taxon>
    </lineage>
</organism>
<dbReference type="EMBL" id="JADOUE010000001">
    <property type="protein sequence ID" value="MBG6122612.1"/>
    <property type="molecule type" value="Genomic_DNA"/>
</dbReference>